<reference evidence="7" key="1">
    <citation type="journal article" date="2020" name="bioRxiv">
        <title>Whole genome comparisons of ergot fungi reveals the divergence and evolution of species within the genus Claviceps are the result of varying mechanisms driving genome evolution and host range expansion.</title>
        <authorList>
            <person name="Wyka S.A."/>
            <person name="Mondo S.J."/>
            <person name="Liu M."/>
            <person name="Dettman J."/>
            <person name="Nalam V."/>
            <person name="Broders K.D."/>
        </authorList>
    </citation>
    <scope>NUCLEOTIDE SEQUENCE</scope>
    <source>
        <strain evidence="7">CCC 1102</strain>
    </source>
</reference>
<evidence type="ECO:0000313" key="8">
    <source>
        <dbReference type="Proteomes" id="UP000784919"/>
    </source>
</evidence>
<dbReference type="GO" id="GO:0071949">
    <property type="term" value="F:FAD binding"/>
    <property type="evidence" value="ECO:0007669"/>
    <property type="project" value="InterPro"/>
</dbReference>
<keyword evidence="3" id="KW-0274">FAD</keyword>
<dbReference type="InterPro" id="IPR002938">
    <property type="entry name" value="FAD-bd"/>
</dbReference>
<feature type="domain" description="FAD-binding" evidence="6">
    <location>
        <begin position="306"/>
        <end position="370"/>
    </location>
</feature>
<dbReference type="Gene3D" id="3.50.50.60">
    <property type="entry name" value="FAD/NAD(P)-binding domain"/>
    <property type="match status" value="1"/>
</dbReference>
<dbReference type="PANTHER" id="PTHR47178:SF3">
    <property type="entry name" value="FAD-BINDING DOMAIN-CONTAINING PROTEIN"/>
    <property type="match status" value="1"/>
</dbReference>
<protein>
    <recommendedName>
        <fullName evidence="6">FAD-binding domain-containing protein</fullName>
    </recommendedName>
</protein>
<dbReference type="GO" id="GO:0004497">
    <property type="term" value="F:monooxygenase activity"/>
    <property type="evidence" value="ECO:0007669"/>
    <property type="project" value="UniProtKB-KW"/>
</dbReference>
<keyword evidence="5" id="KW-0503">Monooxygenase</keyword>
<keyword evidence="4" id="KW-0560">Oxidoreductase</keyword>
<dbReference type="SUPFAM" id="SSF51905">
    <property type="entry name" value="FAD/NAD(P)-binding domain"/>
    <property type="match status" value="1"/>
</dbReference>
<dbReference type="Proteomes" id="UP000784919">
    <property type="component" value="Unassembled WGS sequence"/>
</dbReference>
<sequence>MEGPIFKLCHCTNIAVVGAGLAGLLAAQGLKKNGFDVIVFEQAASVEDVHRDWTMMIPWDIDALQRLVPAKILDAFQDVVCNTDVHQTGVLEDIPIYNGLTGDLLFRKPTSEVRLVTRQRLRRILVQDLDVRWGKTVDDLMSVPDGVRLSFRNGEVYDADYILGADGWLSRIRQLLMGFKIPRLCPSGYLLATGITKYSDASKTEAILEAGPVASIMMGMKVVGTIGVMSVDDPKDLSTWTTFWTKLCRGVLVNLGGRNALEYIKDCTPPLRDVFQSAIDWTPAGSRVHINEMYYWMPQRWNNIGGRVTLAGDAAHLMLHYGGQGWQHALMDAENYVATMLRAENEIELPATAFQKYDAEILRRGRIAVQESLQEAKRALDPSRGKEMLEVPDIIVSLDEALVGPSLGMKNLKVPDVD</sequence>
<evidence type="ECO:0000256" key="5">
    <source>
        <dbReference type="ARBA" id="ARBA00023033"/>
    </source>
</evidence>
<dbReference type="Pfam" id="PF13450">
    <property type="entry name" value="NAD_binding_8"/>
    <property type="match status" value="1"/>
</dbReference>
<comment type="cofactor">
    <cofactor evidence="1">
        <name>FAD</name>
        <dbReference type="ChEBI" id="CHEBI:57692"/>
    </cofactor>
</comment>
<organism evidence="7 8">
    <name type="scientific">Claviceps arundinis</name>
    <dbReference type="NCBI Taxonomy" id="1623583"/>
    <lineage>
        <taxon>Eukaryota</taxon>
        <taxon>Fungi</taxon>
        <taxon>Dikarya</taxon>
        <taxon>Ascomycota</taxon>
        <taxon>Pezizomycotina</taxon>
        <taxon>Sordariomycetes</taxon>
        <taxon>Hypocreomycetidae</taxon>
        <taxon>Hypocreales</taxon>
        <taxon>Clavicipitaceae</taxon>
        <taxon>Claviceps</taxon>
    </lineage>
</organism>
<dbReference type="InterPro" id="IPR036188">
    <property type="entry name" value="FAD/NAD-bd_sf"/>
</dbReference>
<dbReference type="PANTHER" id="PTHR47178">
    <property type="entry name" value="MONOOXYGENASE, FAD-BINDING"/>
    <property type="match status" value="1"/>
</dbReference>
<keyword evidence="2" id="KW-0285">Flavoprotein</keyword>
<evidence type="ECO:0000259" key="6">
    <source>
        <dbReference type="Pfam" id="PF01494"/>
    </source>
</evidence>
<dbReference type="EMBL" id="SRPS01000043">
    <property type="protein sequence ID" value="KAG5972654.1"/>
    <property type="molecule type" value="Genomic_DNA"/>
</dbReference>
<evidence type="ECO:0000256" key="3">
    <source>
        <dbReference type="ARBA" id="ARBA00022827"/>
    </source>
</evidence>
<dbReference type="OrthoDB" id="47494at2759"/>
<gene>
    <name evidence="7" type="ORF">E4U56_005845</name>
</gene>
<comment type="caution">
    <text evidence="7">The sequence shown here is derived from an EMBL/GenBank/DDBJ whole genome shotgun (WGS) entry which is preliminary data.</text>
</comment>
<proteinExistence type="predicted"/>
<evidence type="ECO:0000256" key="4">
    <source>
        <dbReference type="ARBA" id="ARBA00023002"/>
    </source>
</evidence>
<accession>A0A9P7MWQ9</accession>
<dbReference type="Pfam" id="PF01494">
    <property type="entry name" value="FAD_binding_3"/>
    <property type="match status" value="1"/>
</dbReference>
<name>A0A9P7MWQ9_9HYPO</name>
<evidence type="ECO:0000313" key="7">
    <source>
        <dbReference type="EMBL" id="KAG5972654.1"/>
    </source>
</evidence>
<evidence type="ECO:0000256" key="2">
    <source>
        <dbReference type="ARBA" id="ARBA00022630"/>
    </source>
</evidence>
<dbReference type="PRINTS" id="PR00420">
    <property type="entry name" value="RNGMNOXGNASE"/>
</dbReference>
<dbReference type="AlphaFoldDB" id="A0A9P7MWQ9"/>
<evidence type="ECO:0000256" key="1">
    <source>
        <dbReference type="ARBA" id="ARBA00001974"/>
    </source>
</evidence>